<feature type="region of interest" description="Disordered" evidence="1">
    <location>
        <begin position="259"/>
        <end position="293"/>
    </location>
</feature>
<feature type="region of interest" description="Disordered" evidence="1">
    <location>
        <begin position="1062"/>
        <end position="1161"/>
    </location>
</feature>
<protein>
    <submittedName>
        <fullName evidence="2">Uncharacterized protein</fullName>
    </submittedName>
</protein>
<evidence type="ECO:0000313" key="2">
    <source>
        <dbReference type="EMBL" id="CAI6338959.1"/>
    </source>
</evidence>
<feature type="compositionally biased region" description="Polar residues" evidence="1">
    <location>
        <begin position="781"/>
        <end position="794"/>
    </location>
</feature>
<name>A0A9W4XNZ3_9PLEO</name>
<feature type="compositionally biased region" description="Low complexity" evidence="1">
    <location>
        <begin position="1147"/>
        <end position="1160"/>
    </location>
</feature>
<dbReference type="AlphaFoldDB" id="A0A9W4XNZ3"/>
<feature type="region of interest" description="Disordered" evidence="1">
    <location>
        <begin position="1175"/>
        <end position="1196"/>
    </location>
</feature>
<feature type="region of interest" description="Disordered" evidence="1">
    <location>
        <begin position="765"/>
        <end position="966"/>
    </location>
</feature>
<feature type="compositionally biased region" description="Low complexity" evidence="1">
    <location>
        <begin position="123"/>
        <end position="135"/>
    </location>
</feature>
<organism evidence="2 3">
    <name type="scientific">Periconia digitata</name>
    <dbReference type="NCBI Taxonomy" id="1303443"/>
    <lineage>
        <taxon>Eukaryota</taxon>
        <taxon>Fungi</taxon>
        <taxon>Dikarya</taxon>
        <taxon>Ascomycota</taxon>
        <taxon>Pezizomycotina</taxon>
        <taxon>Dothideomycetes</taxon>
        <taxon>Pleosporomycetidae</taxon>
        <taxon>Pleosporales</taxon>
        <taxon>Massarineae</taxon>
        <taxon>Periconiaceae</taxon>
        <taxon>Periconia</taxon>
    </lineage>
</organism>
<feature type="compositionally biased region" description="Polar residues" evidence="1">
    <location>
        <begin position="169"/>
        <end position="178"/>
    </location>
</feature>
<proteinExistence type="predicted"/>
<feature type="compositionally biased region" description="Polar residues" evidence="1">
    <location>
        <begin position="210"/>
        <end position="237"/>
    </location>
</feature>
<feature type="region of interest" description="Disordered" evidence="1">
    <location>
        <begin position="31"/>
        <end position="62"/>
    </location>
</feature>
<feature type="compositionally biased region" description="Polar residues" evidence="1">
    <location>
        <begin position="282"/>
        <end position="292"/>
    </location>
</feature>
<dbReference type="EMBL" id="CAOQHR010000008">
    <property type="protein sequence ID" value="CAI6338959.1"/>
    <property type="molecule type" value="Genomic_DNA"/>
</dbReference>
<feature type="compositionally biased region" description="Polar residues" evidence="1">
    <location>
        <begin position="1073"/>
        <end position="1083"/>
    </location>
</feature>
<evidence type="ECO:0000256" key="1">
    <source>
        <dbReference type="SAM" id="MobiDB-lite"/>
    </source>
</evidence>
<feature type="compositionally biased region" description="Polar residues" evidence="1">
    <location>
        <begin position="432"/>
        <end position="455"/>
    </location>
</feature>
<dbReference type="OrthoDB" id="5431474at2759"/>
<feature type="compositionally biased region" description="Low complexity" evidence="1">
    <location>
        <begin position="1029"/>
        <end position="1038"/>
    </location>
</feature>
<sequence length="1227" mass="133773">MSTKNRWPSWSLRSPPETYHRVGGLLPIDTMLADDDERPAKTVPTSPTKRTSERGHGQRPSLTIITPDYKNQCLNYQGAAFSPQSFDAVHAASNLLALFNDKLRSPITSPTVYPRSSALLDKPLPSQPRSQSLPSTPEPVELPGSILLENQGFPSPPLATGWATSRTMRSVRSVNSVGPTARPGPPNRPRHMKSLSETTVQPERLKMHSNPVTPSSSTGRSTDSKLPTCSESTIEDYNSSSDTVKAHVGLDALLRPSPLMIGGKGRRMSGEGASGNDRFRRGSSNPQDSPARTKQIEELKSTITAQDQTISTLQAQFASLRGSHEAHVASLVDAHSAETSSLRNYTRALEEQQKQRTLHHTSSNHLLFLLDTTDPPAVPEAFSRASTSSASTNSNRRQSFETAIESQARAPSLRSASDSSEMDRFKRKLSTTRRTTIASRNISRESSTQDPRPNIRFAQQRNAKRAATQEENDQAIDAQLEKVMESLKATKESEGKYISMLEEAEKTCIEYKEKVDLSEKLHNIQTSSSPFDPQPPKLQVPSSIIKNRESAATDFADFSPISPQDQSELRTMLTTLMDHVDRLQIQIRDKDTEISVMSQNYEALKAEHEKMCLESEIQSQLLHKTKQDEIHIEELRTKIIDRESTIGEKSRALEQAERQLDCHKWLLEAEIRRNAALKLSGEVGNDALPDPTALTSKEEIDRWVDRLHKQLKSSKVKQNGEAADDSLGATVNGLRKEIEFYVREIIYYKLDVRGYKSDIKKLKKIVGSSDRSGRSGDILSPISQVSPTPFSPVQANLPANLAGHEPSVQQPPSLPPIRTDALPINMPTEQPITPDRSPEGEDTQTMSKITSLRVDLQRPMTPPNTNRLSLTDEAGNADPGISPRSNKKLSPERRKPTPPSPDQERFGDLATSFPLSTPASPKRHGAGMEDGNRSPGASEGPRTKTSEIPDRPPRPQIGLFESPAGVTTYAPRKDVIAEAMQHAPAPAPAPFHSSASTFPVTSFHDDTMSDAPRLDDQATLPLKHPKRPSTSSSVSSTYSIVPATTRVPSASCPITRNVKILPPSLRTGVGGTMASTTPTNSPISPGEAFNLPTNTVPGESSSSPPSRNNSSGSTNGNSKMGKAFSVASSVASSAATSSPRSRKAILASPSRAASSSSTSALKQAINLPARLEFMKGKGKSSPKKESIGPPTLLASPFDIDRSSVKVEVEVERLQDKSENDEFIGRAV</sequence>
<feature type="region of interest" description="Disordered" evidence="1">
    <location>
        <begin position="1018"/>
        <end position="1038"/>
    </location>
</feature>
<gene>
    <name evidence="2" type="ORF">PDIGIT_LOCUS12096</name>
</gene>
<feature type="compositionally biased region" description="Basic and acidic residues" evidence="1">
    <location>
        <begin position="941"/>
        <end position="953"/>
    </location>
</feature>
<feature type="compositionally biased region" description="Low complexity" evidence="1">
    <location>
        <begin position="383"/>
        <end position="396"/>
    </location>
</feature>
<accession>A0A9W4XNZ3</accession>
<feature type="region of interest" description="Disordered" evidence="1">
    <location>
        <begin position="169"/>
        <end position="237"/>
    </location>
</feature>
<feature type="region of interest" description="Disordered" evidence="1">
    <location>
        <begin position="378"/>
        <end position="455"/>
    </location>
</feature>
<reference evidence="2" key="1">
    <citation type="submission" date="2023-01" db="EMBL/GenBank/DDBJ databases">
        <authorList>
            <person name="Van Ghelder C."/>
            <person name="Rancurel C."/>
        </authorList>
    </citation>
    <scope>NUCLEOTIDE SEQUENCE</scope>
    <source>
        <strain evidence="2">CNCM I-4278</strain>
    </source>
</reference>
<feature type="region of interest" description="Disordered" evidence="1">
    <location>
        <begin position="118"/>
        <end position="140"/>
    </location>
</feature>
<dbReference type="Proteomes" id="UP001152607">
    <property type="component" value="Unassembled WGS sequence"/>
</dbReference>
<evidence type="ECO:0000313" key="3">
    <source>
        <dbReference type="Proteomes" id="UP001152607"/>
    </source>
</evidence>
<keyword evidence="3" id="KW-1185">Reference proteome</keyword>
<feature type="compositionally biased region" description="Low complexity" evidence="1">
    <location>
        <begin position="1097"/>
        <end position="1139"/>
    </location>
</feature>
<comment type="caution">
    <text evidence="2">The sequence shown here is derived from an EMBL/GenBank/DDBJ whole genome shotgun (WGS) entry which is preliminary data.</text>
</comment>